<keyword evidence="12" id="KW-1185">Reference proteome</keyword>
<evidence type="ECO:0000256" key="8">
    <source>
        <dbReference type="ARBA" id="ARBA00023242"/>
    </source>
</evidence>
<feature type="compositionally biased region" description="Low complexity" evidence="9">
    <location>
        <begin position="453"/>
        <end position="466"/>
    </location>
</feature>
<evidence type="ECO:0000313" key="11">
    <source>
        <dbReference type="EMBL" id="KAI8042768.1"/>
    </source>
</evidence>
<dbReference type="GO" id="GO:0006364">
    <property type="term" value="P:rRNA processing"/>
    <property type="evidence" value="ECO:0007669"/>
    <property type="project" value="UniProtKB-KW"/>
</dbReference>
<dbReference type="AlphaFoldDB" id="A0A9P9YTC4"/>
<dbReference type="EMBL" id="JAMKOV010000002">
    <property type="protein sequence ID" value="KAI8042768.1"/>
    <property type="molecule type" value="Genomic_DNA"/>
</dbReference>
<dbReference type="GO" id="GO:0005732">
    <property type="term" value="C:sno(s)RNA-containing ribonucleoprotein complex"/>
    <property type="evidence" value="ECO:0007669"/>
    <property type="project" value="InterPro"/>
</dbReference>
<feature type="region of interest" description="Disordered" evidence="9">
    <location>
        <begin position="642"/>
        <end position="749"/>
    </location>
</feature>
<dbReference type="SUPFAM" id="SSF50447">
    <property type="entry name" value="Translation proteins"/>
    <property type="match status" value="1"/>
</dbReference>
<evidence type="ECO:0000256" key="5">
    <source>
        <dbReference type="ARBA" id="ARBA00022552"/>
    </source>
</evidence>
<dbReference type="GO" id="GO:0043489">
    <property type="term" value="P:RNA stabilization"/>
    <property type="evidence" value="ECO:0007669"/>
    <property type="project" value="UniProtKB-ARBA"/>
</dbReference>
<feature type="region of interest" description="Disordered" evidence="9">
    <location>
        <begin position="801"/>
        <end position="824"/>
    </location>
</feature>
<name>A0A9P9YTC4_9MUSC</name>
<dbReference type="FunFam" id="2.40.10.230:FF:000002">
    <property type="entry name" value="H/ACA ribonucleoprotein complex non-core subunit NAF1"/>
    <property type="match status" value="1"/>
</dbReference>
<evidence type="ECO:0000256" key="2">
    <source>
        <dbReference type="ARBA" id="ARBA00009801"/>
    </source>
</evidence>
<evidence type="ECO:0000256" key="9">
    <source>
        <dbReference type="SAM" id="MobiDB-lite"/>
    </source>
</evidence>
<evidence type="ECO:0000256" key="4">
    <source>
        <dbReference type="ARBA" id="ARBA00022517"/>
    </source>
</evidence>
<accession>A0A9P9YTC4</accession>
<keyword evidence="7" id="KW-0694">RNA-binding</keyword>
<feature type="compositionally biased region" description="Polar residues" evidence="9">
    <location>
        <begin position="316"/>
        <end position="327"/>
    </location>
</feature>
<sequence>QSNIVRVPLCGDKLVIQEKFLLFRVLQKVFLPKGYPDSAFCSTICGTLCTHAILKGIGVGSENINAFSATVTWILKEGSGHVGRILFAWWQGSQLDVDSKKWRLRADFLNDLAMGIEIYYPHFSTQILCCSTMLKAIVGVAGGATRSALTQHHALRGNLADVASKDSSQETCVNLVASFVGLYLLTLIKSQAVLYTVFSVVNMIDEYKSSSVIENIVSSFDPHEHFIIAETKKCLGVYLHFETRPQDVLKAYFFAVSYLQIKEKYWDIQTKWQEFLALAQQEEPTNAVVEMEQQVKHNESTPVNALISDQEKVSGSVESATKEQQVSAMECEVSQAVEDKGNPAGEQGSPQEMDCQLSPVAETNSQKDPSVAPQNPAHTTATKTPLPQVQPAPEANPAPQTSGLGLLAAYGSDADDSDVEIVTPTQDSDNEVVEVPVTDTASSTAYRPVVAVSSGGESSESSSSSDSDSDSEGEYLTVLRKKIDKRITTVACDEDDEDLDEDGATGDPSRRRQPPKVRGEMLLDDLPPIHQLEITVPEDECVELGKVQSIVDQLVLVSVLPNSMLFDLDTVLFLEKGRKVLGEVFDVLGQVSDPLYCVRFNSNQQILDRGITIGDVVYCAPKTEHTQFVILSKLMQVRGSDASWEHDVEPPARHVDHSDDEEEREARNARRKRNQRDRANSTDSVDSLTSVATTATTATEASSVAPPRQRGRRGQRESFRQSQRFSNTHNSQDNHSQPRDQQYNYHPSYNPGSWHSNYYQNYHQAAGNFNMPPQQPGMPFPVPNYGYGMPYAMPPMYPHMYPPPPPFAAPPPNNQPHQGQPPPS</sequence>
<keyword evidence="6" id="KW-0597">Phosphoprotein</keyword>
<feature type="region of interest" description="Disordered" evidence="9">
    <location>
        <begin position="494"/>
        <end position="518"/>
    </location>
</feature>
<gene>
    <name evidence="11" type="ORF">M5D96_004091</name>
</gene>
<comment type="similarity">
    <text evidence="2">Belongs to the NAF1 family.</text>
</comment>
<feature type="compositionally biased region" description="Low complexity" evidence="9">
    <location>
        <begin position="681"/>
        <end position="705"/>
    </location>
</feature>
<dbReference type="PANTHER" id="PTHR31633:SF1">
    <property type="entry name" value="H_ACA RIBONUCLEOPROTEIN COMPLEX NON-CORE SUBUNIT NAF1"/>
    <property type="match status" value="1"/>
</dbReference>
<dbReference type="Gene3D" id="2.40.10.230">
    <property type="entry name" value="Probable tRNA pseudouridine synthase domain"/>
    <property type="match status" value="1"/>
</dbReference>
<dbReference type="InterPro" id="IPR007504">
    <property type="entry name" value="H/ACA_rnp_Gar1/Naf1"/>
</dbReference>
<dbReference type="GO" id="GO:0000493">
    <property type="term" value="P:box H/ACA snoRNP assembly"/>
    <property type="evidence" value="ECO:0007669"/>
    <property type="project" value="InterPro"/>
</dbReference>
<feature type="region of interest" description="Disordered" evidence="9">
    <location>
        <begin position="306"/>
        <end position="334"/>
    </location>
</feature>
<dbReference type="Pfam" id="PF04884">
    <property type="entry name" value="UVB_sens_prot"/>
    <property type="match status" value="1"/>
</dbReference>
<reference evidence="11" key="1">
    <citation type="journal article" date="2023" name="Genome Biol. Evol.">
        <title>Long-read-based Genome Assembly of Drosophila gunungcola Reveals Fewer Chemosensory Genes in Flower-breeding Species.</title>
        <authorList>
            <person name="Negi A."/>
            <person name="Liao B.Y."/>
            <person name="Yeh S.D."/>
        </authorList>
    </citation>
    <scope>NUCLEOTIDE SEQUENCE</scope>
    <source>
        <strain evidence="11">Sukarami</strain>
    </source>
</reference>
<feature type="compositionally biased region" description="Basic and acidic residues" evidence="9">
    <location>
        <begin position="643"/>
        <end position="657"/>
    </location>
</feature>
<dbReference type="GO" id="GO:0005634">
    <property type="term" value="C:nucleus"/>
    <property type="evidence" value="ECO:0007669"/>
    <property type="project" value="UniProtKB-SubCell"/>
</dbReference>
<comment type="caution">
    <text evidence="11">The sequence shown here is derived from an EMBL/GenBank/DDBJ whole genome shotgun (WGS) entry which is preliminary data.</text>
</comment>
<evidence type="ECO:0000259" key="10">
    <source>
        <dbReference type="Pfam" id="PF04884"/>
    </source>
</evidence>
<evidence type="ECO:0000256" key="3">
    <source>
        <dbReference type="ARBA" id="ARBA00021438"/>
    </source>
</evidence>
<dbReference type="InterPro" id="IPR009000">
    <property type="entry name" value="Transl_B-barrel_sf"/>
</dbReference>
<feature type="compositionally biased region" description="Polar residues" evidence="9">
    <location>
        <begin position="362"/>
        <end position="387"/>
    </location>
</feature>
<feature type="compositionally biased region" description="Acidic residues" evidence="9">
    <location>
        <begin position="494"/>
        <end position="504"/>
    </location>
</feature>
<comment type="subcellular location">
    <subcellularLocation>
        <location evidence="1">Nucleus</location>
    </subcellularLocation>
</comment>
<dbReference type="GO" id="GO:0003723">
    <property type="term" value="F:RNA binding"/>
    <property type="evidence" value="ECO:0007669"/>
    <property type="project" value="UniProtKB-KW"/>
</dbReference>
<keyword evidence="8" id="KW-0539">Nucleus</keyword>
<feature type="domain" description="Protein root UVB sensitive/RUS" evidence="10">
    <location>
        <begin position="21"/>
        <end position="210"/>
    </location>
</feature>
<dbReference type="InterPro" id="IPR038664">
    <property type="entry name" value="Gar1/Naf1_Cbf5-bd_sf"/>
</dbReference>
<evidence type="ECO:0000256" key="6">
    <source>
        <dbReference type="ARBA" id="ARBA00022553"/>
    </source>
</evidence>
<dbReference type="PANTHER" id="PTHR31633">
    <property type="entry name" value="H/ACA RIBONUCLEOPROTEIN COMPLEX NON-CORE SUBUNIT NAF1"/>
    <property type="match status" value="1"/>
</dbReference>
<keyword evidence="4" id="KW-0690">Ribosome biogenesis</keyword>
<dbReference type="InterPro" id="IPR040309">
    <property type="entry name" value="Naf1"/>
</dbReference>
<evidence type="ECO:0000313" key="12">
    <source>
        <dbReference type="Proteomes" id="UP001059596"/>
    </source>
</evidence>
<dbReference type="GO" id="GO:0001522">
    <property type="term" value="P:pseudouridine synthesis"/>
    <property type="evidence" value="ECO:0007669"/>
    <property type="project" value="InterPro"/>
</dbReference>
<dbReference type="Pfam" id="PF04410">
    <property type="entry name" value="Gar1"/>
    <property type="match status" value="1"/>
</dbReference>
<keyword evidence="5" id="KW-0698">rRNA processing</keyword>
<feature type="non-terminal residue" evidence="11">
    <location>
        <position position="824"/>
    </location>
</feature>
<dbReference type="InterPro" id="IPR054549">
    <property type="entry name" value="UVB_sens_RUS_dom"/>
</dbReference>
<protein>
    <recommendedName>
        <fullName evidence="3">H/ACA ribonucleoprotein complex non-core subunit NAF1</fullName>
    </recommendedName>
</protein>
<feature type="region of interest" description="Disordered" evidence="9">
    <location>
        <begin position="362"/>
        <end position="473"/>
    </location>
</feature>
<evidence type="ECO:0000256" key="7">
    <source>
        <dbReference type="ARBA" id="ARBA00022884"/>
    </source>
</evidence>
<feature type="compositionally biased region" description="Polar residues" evidence="9">
    <location>
        <begin position="727"/>
        <end position="749"/>
    </location>
</feature>
<organism evidence="11 12">
    <name type="scientific">Drosophila gunungcola</name>
    <name type="common">fruit fly</name>
    <dbReference type="NCBI Taxonomy" id="103775"/>
    <lineage>
        <taxon>Eukaryota</taxon>
        <taxon>Metazoa</taxon>
        <taxon>Ecdysozoa</taxon>
        <taxon>Arthropoda</taxon>
        <taxon>Hexapoda</taxon>
        <taxon>Insecta</taxon>
        <taxon>Pterygota</taxon>
        <taxon>Neoptera</taxon>
        <taxon>Endopterygota</taxon>
        <taxon>Diptera</taxon>
        <taxon>Brachycera</taxon>
        <taxon>Muscomorpha</taxon>
        <taxon>Ephydroidea</taxon>
        <taxon>Drosophilidae</taxon>
        <taxon>Drosophila</taxon>
        <taxon>Sophophora</taxon>
    </lineage>
</organism>
<evidence type="ECO:0000256" key="1">
    <source>
        <dbReference type="ARBA" id="ARBA00004123"/>
    </source>
</evidence>
<dbReference type="Proteomes" id="UP001059596">
    <property type="component" value="Unassembled WGS sequence"/>
</dbReference>
<proteinExistence type="inferred from homology"/>